<dbReference type="InterPro" id="IPR044298">
    <property type="entry name" value="MIG/MutY"/>
</dbReference>
<dbReference type="InterPro" id="IPR003265">
    <property type="entry name" value="HhH-GPD_domain"/>
</dbReference>
<dbReference type="SMART" id="SM00525">
    <property type="entry name" value="FES"/>
    <property type="match status" value="1"/>
</dbReference>
<dbReference type="InterPro" id="IPR023170">
    <property type="entry name" value="HhH_base_excis_C"/>
</dbReference>
<comment type="cofactor">
    <cofactor evidence="2">
        <name>[4Fe-4S] cluster</name>
        <dbReference type="ChEBI" id="CHEBI:49883"/>
    </cofactor>
</comment>
<dbReference type="InterPro" id="IPR029119">
    <property type="entry name" value="MutY_C"/>
</dbReference>
<evidence type="ECO:0000256" key="13">
    <source>
        <dbReference type="ARBA" id="ARBA00023295"/>
    </source>
</evidence>
<keyword evidence="8" id="KW-0227">DNA damage</keyword>
<dbReference type="InterPro" id="IPR004036">
    <property type="entry name" value="Endonuclease-III-like_CS2"/>
</dbReference>
<dbReference type="Pfam" id="PF14815">
    <property type="entry name" value="NUDIX_4"/>
    <property type="match status" value="1"/>
</dbReference>
<dbReference type="Gene3D" id="1.10.1670.10">
    <property type="entry name" value="Helix-hairpin-Helix base-excision DNA repair enzymes (C-terminal)"/>
    <property type="match status" value="1"/>
</dbReference>
<evidence type="ECO:0000256" key="1">
    <source>
        <dbReference type="ARBA" id="ARBA00000843"/>
    </source>
</evidence>
<dbReference type="CDD" id="cd00056">
    <property type="entry name" value="ENDO3c"/>
    <property type="match status" value="1"/>
</dbReference>
<dbReference type="GO" id="GO:0006298">
    <property type="term" value="P:mismatch repair"/>
    <property type="evidence" value="ECO:0007669"/>
    <property type="project" value="TreeGrafter"/>
</dbReference>
<dbReference type="GO" id="GO:0000701">
    <property type="term" value="F:purine-specific mismatch base pair DNA N-glycosylase activity"/>
    <property type="evidence" value="ECO:0007669"/>
    <property type="project" value="UniProtKB-EC"/>
</dbReference>
<dbReference type="Gene3D" id="3.90.79.10">
    <property type="entry name" value="Nucleoside Triphosphate Pyrophosphohydrolase"/>
    <property type="match status" value="1"/>
</dbReference>
<feature type="non-terminal residue" evidence="15">
    <location>
        <position position="1"/>
    </location>
</feature>
<dbReference type="AlphaFoldDB" id="A0A382HUX9"/>
<dbReference type="PANTHER" id="PTHR42944:SF1">
    <property type="entry name" value="ADENINE DNA GLYCOSYLASE"/>
    <property type="match status" value="1"/>
</dbReference>
<keyword evidence="7" id="KW-0479">Metal-binding</keyword>
<reference evidence="15" key="1">
    <citation type="submission" date="2018-05" db="EMBL/GenBank/DDBJ databases">
        <authorList>
            <person name="Lanie J.A."/>
            <person name="Ng W.-L."/>
            <person name="Kazmierczak K.M."/>
            <person name="Andrzejewski T.M."/>
            <person name="Davidsen T.M."/>
            <person name="Wayne K.J."/>
            <person name="Tettelin H."/>
            <person name="Glass J.I."/>
            <person name="Rusch D."/>
            <person name="Podicherti R."/>
            <person name="Tsui H.-C.T."/>
            <person name="Winkler M.E."/>
        </authorList>
    </citation>
    <scope>NUCLEOTIDE SEQUENCE</scope>
</reference>
<dbReference type="GO" id="GO:0035485">
    <property type="term" value="F:adenine/guanine mispair binding"/>
    <property type="evidence" value="ECO:0007669"/>
    <property type="project" value="TreeGrafter"/>
</dbReference>
<dbReference type="SUPFAM" id="SSF55811">
    <property type="entry name" value="Nudix"/>
    <property type="match status" value="1"/>
</dbReference>
<dbReference type="GO" id="GO:0034039">
    <property type="term" value="F:8-oxo-7,8-dihydroguanine DNA N-glycosylase activity"/>
    <property type="evidence" value="ECO:0007669"/>
    <property type="project" value="TreeGrafter"/>
</dbReference>
<proteinExistence type="inferred from homology"/>
<dbReference type="PROSITE" id="PS00764">
    <property type="entry name" value="ENDONUCLEASE_III_1"/>
    <property type="match status" value="1"/>
</dbReference>
<dbReference type="PANTHER" id="PTHR42944">
    <property type="entry name" value="ADENINE DNA GLYCOSYLASE"/>
    <property type="match status" value="1"/>
</dbReference>
<keyword evidence="12" id="KW-0234">DNA repair</keyword>
<keyword evidence="11" id="KW-0411">Iron-sulfur</keyword>
<evidence type="ECO:0000256" key="10">
    <source>
        <dbReference type="ARBA" id="ARBA00023004"/>
    </source>
</evidence>
<dbReference type="GO" id="GO:0006284">
    <property type="term" value="P:base-excision repair"/>
    <property type="evidence" value="ECO:0007669"/>
    <property type="project" value="InterPro"/>
</dbReference>
<evidence type="ECO:0000256" key="8">
    <source>
        <dbReference type="ARBA" id="ARBA00022763"/>
    </source>
</evidence>
<dbReference type="SUPFAM" id="SSF48150">
    <property type="entry name" value="DNA-glycosylase"/>
    <property type="match status" value="1"/>
</dbReference>
<evidence type="ECO:0000256" key="5">
    <source>
        <dbReference type="ARBA" id="ARBA00022023"/>
    </source>
</evidence>
<dbReference type="Gene3D" id="1.10.340.30">
    <property type="entry name" value="Hypothetical protein, domain 2"/>
    <property type="match status" value="1"/>
</dbReference>
<dbReference type="InterPro" id="IPR011257">
    <property type="entry name" value="DNA_glycosylase"/>
</dbReference>
<keyword evidence="10" id="KW-0408">Iron</keyword>
<feature type="domain" description="Adenine DNA glycosylase C-terminal" evidence="14">
    <location>
        <begin position="147"/>
        <end position="255"/>
    </location>
</feature>
<protein>
    <recommendedName>
        <fullName evidence="5">Adenine DNA glycosylase</fullName>
        <ecNumber evidence="4">3.2.2.31</ecNumber>
    </recommendedName>
</protein>
<dbReference type="InterPro" id="IPR004035">
    <property type="entry name" value="Endouclease-III_FeS-bd_BS"/>
</dbReference>
<dbReference type="InterPro" id="IPR015797">
    <property type="entry name" value="NUDIX_hydrolase-like_dom_sf"/>
</dbReference>
<dbReference type="InterPro" id="IPR003651">
    <property type="entry name" value="Endonuclease3_FeS-loop_motif"/>
</dbReference>
<evidence type="ECO:0000256" key="12">
    <source>
        <dbReference type="ARBA" id="ARBA00023204"/>
    </source>
</evidence>
<name>A0A382HUX9_9ZZZZ</name>
<dbReference type="CDD" id="cd03431">
    <property type="entry name" value="NUDIX_DNA_Glycosylase_C-MutY"/>
    <property type="match status" value="1"/>
</dbReference>
<dbReference type="PROSITE" id="PS01155">
    <property type="entry name" value="ENDONUCLEASE_III_2"/>
    <property type="match status" value="1"/>
</dbReference>
<gene>
    <name evidence="15" type="ORF">METZ01_LOCUS243776</name>
</gene>
<organism evidence="15">
    <name type="scientific">marine metagenome</name>
    <dbReference type="NCBI Taxonomy" id="408172"/>
    <lineage>
        <taxon>unclassified sequences</taxon>
        <taxon>metagenomes</taxon>
        <taxon>ecological metagenomes</taxon>
    </lineage>
</organism>
<evidence type="ECO:0000256" key="3">
    <source>
        <dbReference type="ARBA" id="ARBA00008343"/>
    </source>
</evidence>
<evidence type="ECO:0000256" key="9">
    <source>
        <dbReference type="ARBA" id="ARBA00022801"/>
    </source>
</evidence>
<evidence type="ECO:0000259" key="14">
    <source>
        <dbReference type="Pfam" id="PF14815"/>
    </source>
</evidence>
<dbReference type="Pfam" id="PF10576">
    <property type="entry name" value="EndIII_4Fe-2S"/>
    <property type="match status" value="1"/>
</dbReference>
<accession>A0A382HUX9</accession>
<dbReference type="EC" id="3.2.2.31" evidence="4"/>
<keyword evidence="9" id="KW-0378">Hydrolase</keyword>
<evidence type="ECO:0000256" key="6">
    <source>
        <dbReference type="ARBA" id="ARBA00022485"/>
    </source>
</evidence>
<dbReference type="GO" id="GO:0051539">
    <property type="term" value="F:4 iron, 4 sulfur cluster binding"/>
    <property type="evidence" value="ECO:0007669"/>
    <property type="project" value="UniProtKB-KW"/>
</dbReference>
<sequence>ELGGRFPRDLAGVLALPGVGRYTGGAICSIAYNQPKPLVDGNVARVLTRLLGIEESPRDKPVTDYLWSVADELVEHAVTLQKPRQRNAAAFNQAMMELGALVCTPRNPLCDDCLLKGRCTARKENKVETIPALAKRAAATKRWFIGFIITWHGKVFVQRRPSGEVNAGFWEFPNWQVIDLSAGPTMLAKSQLGLAQALPEKLCVINHSITRYRNRLEIFVIEPDRKPRLAKLEGKWIPLDKLGELPFTAAHRKAANQFSK</sequence>
<comment type="similarity">
    <text evidence="3">Belongs to the Nth/MutY family.</text>
</comment>
<keyword evidence="6" id="KW-0004">4Fe-4S</keyword>
<evidence type="ECO:0000313" key="15">
    <source>
        <dbReference type="EMBL" id="SVB90922.1"/>
    </source>
</evidence>
<dbReference type="GO" id="GO:0032357">
    <property type="term" value="F:oxidized purine DNA binding"/>
    <property type="evidence" value="ECO:0007669"/>
    <property type="project" value="TreeGrafter"/>
</dbReference>
<evidence type="ECO:0000256" key="4">
    <source>
        <dbReference type="ARBA" id="ARBA00012045"/>
    </source>
</evidence>
<evidence type="ECO:0000256" key="7">
    <source>
        <dbReference type="ARBA" id="ARBA00022723"/>
    </source>
</evidence>
<dbReference type="GO" id="GO:0046872">
    <property type="term" value="F:metal ion binding"/>
    <property type="evidence" value="ECO:0007669"/>
    <property type="project" value="UniProtKB-KW"/>
</dbReference>
<comment type="catalytic activity">
    <reaction evidence="1">
        <text>Hydrolyzes free adenine bases from 7,8-dihydro-8-oxoguanine:adenine mismatched double-stranded DNA, leaving an apurinic site.</text>
        <dbReference type="EC" id="3.2.2.31"/>
    </reaction>
</comment>
<evidence type="ECO:0000256" key="2">
    <source>
        <dbReference type="ARBA" id="ARBA00001966"/>
    </source>
</evidence>
<dbReference type="EMBL" id="UINC01063363">
    <property type="protein sequence ID" value="SVB90922.1"/>
    <property type="molecule type" value="Genomic_DNA"/>
</dbReference>
<evidence type="ECO:0000256" key="11">
    <source>
        <dbReference type="ARBA" id="ARBA00023014"/>
    </source>
</evidence>
<keyword evidence="13" id="KW-0326">Glycosidase</keyword>